<protein>
    <recommendedName>
        <fullName evidence="3">Thymidine phosphorylase</fullName>
    </recommendedName>
</protein>
<dbReference type="Proteomes" id="UP001180487">
    <property type="component" value="Unassembled WGS sequence"/>
</dbReference>
<proteinExistence type="predicted"/>
<evidence type="ECO:0000313" key="1">
    <source>
        <dbReference type="EMBL" id="MDR7377022.1"/>
    </source>
</evidence>
<evidence type="ECO:0008006" key="3">
    <source>
        <dbReference type="Google" id="ProtNLM"/>
    </source>
</evidence>
<keyword evidence="2" id="KW-1185">Reference proteome</keyword>
<sequence length="719" mass="77787">MATEAQVSAADKAVYSVPYRDALAQAAASGKPIMGKVVHRLLAFSEAQQLKLSDLQAREHVDASVKLLRQHRQVLCEQFPGALLSAFAKSFQTASAGTLVSAKVHFDQLELMALDQVQESIVLARTQQVIVLAVDASLVELSTYICAALGLASVRPECNPLRPEIFLQAMQDVIAACGVPSAIRLDWLQHSAELLGHELSVLYKSLIQQLRADGVLAVGFAVARSPGEQSPVSAALPEAAVQGAPTPRKRGALQSQVVLTLDKLNQLLAGDFEETSVPQVQDLLRNSFGDSLGDTQPLGVPQLALQHSRHGHDIGQEVVRLMVDNIVNDDRLLGPVQQIVRTLEPTLLRLAAVDPRFLSDRQHPARLLLEKITQLSQGYQSVTAPGFNSFNTALHKSVAPLVEPGVDIDSAAAPFDRALDVLQTPSKEEVQQRQRAMEALQTAEQRNLLAQKIAQELAAHPEVQKAVPVVAEFLCGPWAQVAAHVQLTDKSGASDPGKVQTTVDALLWSAQPELTRKNVGKLTRLVPKLLTKLREGLALIQYPQEQTEAFFESLFGLHQQALKPLAARLLVAPAQQAADSEPVAESWVAPMEAAATGFMQDLPNASAKVDAAQVSQETPHPPEQAMPIGAWAELLLNGQWVRTQLTWATPHGSMFLFTDASGGCQSMTKRSRDKRLLDGSMRVVQTQTVVDDALDAVAQTAMRNSIDAILKTNTDNILI</sequence>
<comment type="caution">
    <text evidence="1">The sequence shown here is derived from an EMBL/GenBank/DDBJ whole genome shotgun (WGS) entry which is preliminary data.</text>
</comment>
<dbReference type="InterPro" id="IPR012434">
    <property type="entry name" value="DUF1631"/>
</dbReference>
<evidence type="ECO:0000313" key="2">
    <source>
        <dbReference type="Proteomes" id="UP001180487"/>
    </source>
</evidence>
<gene>
    <name evidence="1" type="ORF">J2X19_001680</name>
</gene>
<dbReference type="EMBL" id="JAVDXT010000001">
    <property type="protein sequence ID" value="MDR7377022.1"/>
    <property type="molecule type" value="Genomic_DNA"/>
</dbReference>
<dbReference type="RefSeq" id="WP_310372389.1">
    <property type="nucleotide sequence ID" value="NZ_JAVDXT010000001.1"/>
</dbReference>
<dbReference type="Pfam" id="PF07793">
    <property type="entry name" value="DUF1631"/>
    <property type="match status" value="2"/>
</dbReference>
<reference evidence="1 2" key="1">
    <citation type="submission" date="2023-07" db="EMBL/GenBank/DDBJ databases">
        <title>Sorghum-associated microbial communities from plants grown in Nebraska, USA.</title>
        <authorList>
            <person name="Schachtman D."/>
        </authorList>
    </citation>
    <scope>NUCLEOTIDE SEQUENCE [LARGE SCALE GENOMIC DNA]</scope>
    <source>
        <strain evidence="1 2">BE313</strain>
    </source>
</reference>
<name>A0ABU2C6Q9_9BURK</name>
<accession>A0ABU2C6Q9</accession>
<organism evidence="1 2">
    <name type="scientific">Rhodoferax ferrireducens</name>
    <dbReference type="NCBI Taxonomy" id="192843"/>
    <lineage>
        <taxon>Bacteria</taxon>
        <taxon>Pseudomonadati</taxon>
        <taxon>Pseudomonadota</taxon>
        <taxon>Betaproteobacteria</taxon>
        <taxon>Burkholderiales</taxon>
        <taxon>Comamonadaceae</taxon>
        <taxon>Rhodoferax</taxon>
    </lineage>
</organism>